<dbReference type="PRINTS" id="PR01434">
    <property type="entry name" value="NADHDHGNASE5"/>
</dbReference>
<evidence type="ECO:0000256" key="3">
    <source>
        <dbReference type="ARBA" id="ARBA00022989"/>
    </source>
</evidence>
<proteinExistence type="predicted"/>
<feature type="transmembrane region" description="Helical" evidence="6">
    <location>
        <begin position="447"/>
        <end position="467"/>
    </location>
</feature>
<feature type="transmembrane region" description="Helical" evidence="6">
    <location>
        <begin position="205"/>
        <end position="227"/>
    </location>
</feature>
<evidence type="ECO:0000259" key="7">
    <source>
        <dbReference type="Pfam" id="PF00361"/>
    </source>
</evidence>
<dbReference type="EMBL" id="LGCM01000047">
    <property type="protein sequence ID" value="KPL79625.1"/>
    <property type="molecule type" value="Genomic_DNA"/>
</dbReference>
<dbReference type="PANTHER" id="PTHR43373">
    <property type="entry name" value="NA(+)/H(+) ANTIPORTER SUBUNIT"/>
    <property type="match status" value="1"/>
</dbReference>
<organism evidence="9 10">
    <name type="scientific">Levilinea saccharolytica</name>
    <dbReference type="NCBI Taxonomy" id="229921"/>
    <lineage>
        <taxon>Bacteria</taxon>
        <taxon>Bacillati</taxon>
        <taxon>Chloroflexota</taxon>
        <taxon>Anaerolineae</taxon>
        <taxon>Anaerolineales</taxon>
        <taxon>Anaerolineaceae</taxon>
        <taxon>Levilinea</taxon>
    </lineage>
</organism>
<accession>A0A0P6XW49</accession>
<evidence type="ECO:0000313" key="10">
    <source>
        <dbReference type="Proteomes" id="UP000050501"/>
    </source>
</evidence>
<feature type="domain" description="NADH-Ubiquinone oxidoreductase (complex I) chain 5 N-terminal" evidence="8">
    <location>
        <begin position="71"/>
        <end position="113"/>
    </location>
</feature>
<feature type="transmembrane region" description="Helical" evidence="6">
    <location>
        <begin position="73"/>
        <end position="99"/>
    </location>
</feature>
<dbReference type="GO" id="GO:0012505">
    <property type="term" value="C:endomembrane system"/>
    <property type="evidence" value="ECO:0007669"/>
    <property type="project" value="UniProtKB-SubCell"/>
</dbReference>
<evidence type="ECO:0000256" key="4">
    <source>
        <dbReference type="ARBA" id="ARBA00023136"/>
    </source>
</evidence>
<feature type="transmembrane region" description="Helical" evidence="6">
    <location>
        <begin position="6"/>
        <end position="22"/>
    </location>
</feature>
<feature type="transmembrane region" description="Helical" evidence="6">
    <location>
        <begin position="403"/>
        <end position="427"/>
    </location>
</feature>
<evidence type="ECO:0000259" key="8">
    <source>
        <dbReference type="Pfam" id="PF00662"/>
    </source>
</evidence>
<dbReference type="Pfam" id="PF00662">
    <property type="entry name" value="Proton_antipo_N"/>
    <property type="match status" value="1"/>
</dbReference>
<feature type="transmembrane region" description="Helical" evidence="6">
    <location>
        <begin position="319"/>
        <end position="343"/>
    </location>
</feature>
<dbReference type="Pfam" id="PF00361">
    <property type="entry name" value="Proton_antipo_M"/>
    <property type="match status" value="1"/>
</dbReference>
<keyword evidence="2 5" id="KW-0812">Transmembrane</keyword>
<evidence type="ECO:0000256" key="6">
    <source>
        <dbReference type="SAM" id="Phobius"/>
    </source>
</evidence>
<feature type="transmembrane region" description="Helical" evidence="6">
    <location>
        <begin position="596"/>
        <end position="613"/>
    </location>
</feature>
<feature type="transmembrane region" description="Helical" evidence="6">
    <location>
        <begin position="134"/>
        <end position="154"/>
    </location>
</feature>
<feature type="transmembrane region" description="Helical" evidence="6">
    <location>
        <begin position="368"/>
        <end position="391"/>
    </location>
</feature>
<feature type="transmembrane region" description="Helical" evidence="6">
    <location>
        <begin position="239"/>
        <end position="258"/>
    </location>
</feature>
<protein>
    <submittedName>
        <fullName evidence="9">NADH dehydrogenase</fullName>
    </submittedName>
</protein>
<keyword evidence="4 6" id="KW-0472">Membrane</keyword>
<dbReference type="PRINTS" id="PR01435">
    <property type="entry name" value="NPOXDRDTASE5"/>
</dbReference>
<evidence type="ECO:0000256" key="2">
    <source>
        <dbReference type="ARBA" id="ARBA00022692"/>
    </source>
</evidence>
<feature type="transmembrane region" description="Helical" evidence="6">
    <location>
        <begin position="166"/>
        <end position="185"/>
    </location>
</feature>
<keyword evidence="10" id="KW-1185">Reference proteome</keyword>
<dbReference type="PATRIC" id="fig|229921.5.peg.1642"/>
<reference evidence="9 10" key="1">
    <citation type="submission" date="2015-07" db="EMBL/GenBank/DDBJ databases">
        <title>Genome sequence of Levilinea saccharolytica DSM 16555.</title>
        <authorList>
            <person name="Hemp J."/>
            <person name="Ward L.M."/>
            <person name="Pace L.A."/>
            <person name="Fischer W.W."/>
        </authorList>
    </citation>
    <scope>NUCLEOTIDE SEQUENCE [LARGE SCALE GENOMIC DNA]</scope>
    <source>
        <strain evidence="9 10">KIBI-1</strain>
    </source>
</reference>
<dbReference type="InterPro" id="IPR050616">
    <property type="entry name" value="CPA3_Na-H_Antiporter_A"/>
</dbReference>
<evidence type="ECO:0000256" key="1">
    <source>
        <dbReference type="ARBA" id="ARBA00004127"/>
    </source>
</evidence>
<comment type="caution">
    <text evidence="9">The sequence shown here is derived from an EMBL/GenBank/DDBJ whole genome shotgun (WGS) entry which is preliminary data.</text>
</comment>
<evidence type="ECO:0000256" key="5">
    <source>
        <dbReference type="RuleBase" id="RU000320"/>
    </source>
</evidence>
<dbReference type="InterPro" id="IPR001516">
    <property type="entry name" value="Proton_antipo_N"/>
</dbReference>
<feature type="transmembrane region" description="Helical" evidence="6">
    <location>
        <begin position="487"/>
        <end position="519"/>
    </location>
</feature>
<comment type="subcellular location">
    <subcellularLocation>
        <location evidence="1">Endomembrane system</location>
        <topology evidence="1">Multi-pass membrane protein</topology>
    </subcellularLocation>
    <subcellularLocation>
        <location evidence="5">Membrane</location>
        <topology evidence="5">Multi-pass membrane protein</topology>
    </subcellularLocation>
</comment>
<dbReference type="Proteomes" id="UP000050501">
    <property type="component" value="Unassembled WGS sequence"/>
</dbReference>
<dbReference type="GO" id="GO:0016020">
    <property type="term" value="C:membrane"/>
    <property type="evidence" value="ECO:0007669"/>
    <property type="project" value="UniProtKB-SubCell"/>
</dbReference>
<dbReference type="STRING" id="229921.ADN01_14185"/>
<feature type="transmembrane region" description="Helical" evidence="6">
    <location>
        <begin position="270"/>
        <end position="288"/>
    </location>
</feature>
<dbReference type="PANTHER" id="PTHR43373:SF1">
    <property type="entry name" value="NA(+)_H(+) ANTIPORTER SUBUNIT A"/>
    <property type="match status" value="1"/>
</dbReference>
<sequence length="614" mass="65733">MRTLVVIPFAALLLGILLELALGRILSRRWKGRLAFIAGLTAFGAVLALIPSIQGGQAVQFDLGWWDEGVGLALYVDGLSLIFALMATGIGSAILLYCITYMAHEETGTTRFYGLMLAFIGGLVGLVFSANLLVAYLCWEIIGLCSYFLVGFWYQRKEAAVGARKVLIITHAAGYGFLIAILLVYQSTGSFLWTSAEMSGAFTGAVFFLMLIAAMAKSVIFPLHTWIPEAMNAPTPVSALLHSACYVKAGIYLAARMYSFGGWQPEWNSAVMALGCVTMIVGALFALVQTDLKRLLAYSTISQLGYILTGLGLGTPAGIAAGLFYCLSHGIFKGTLFLCAGAVQHATGTRDMRQLGGLEQRMPGTHRIWLVAAAAIIGVPLTNGFVAKWLLYSAALTSGQGLVVLLAWLVSTFTAFYILKATVSVFYGRLPDELRGQDIHDASPTMLAGMGFLAVLALVFGLAPQLLMKWLVVPAGQGLGMAWPVEVTWLGLQTGAMTLLTTAAAGITVLAFGAGWVFYRLTRRARSSDVPVFTGGDPLPEGDRVGAVDFSELAGTTFGDAYRLLDPDPLYMGVWRGLQAAAGWAADRARGLENRAVLVWIVGALLLAAAMWIW</sequence>
<feature type="domain" description="NADH:quinone oxidoreductase/Mrp antiporter transmembrane" evidence="7">
    <location>
        <begin position="129"/>
        <end position="413"/>
    </location>
</feature>
<evidence type="ECO:0000313" key="9">
    <source>
        <dbReference type="EMBL" id="KPL79625.1"/>
    </source>
</evidence>
<name>A0A0P6XW49_9CHLR</name>
<dbReference type="RefSeq" id="WP_062417781.1">
    <property type="nucleotide sequence ID" value="NZ_DF967974.1"/>
</dbReference>
<dbReference type="InterPro" id="IPR001750">
    <property type="entry name" value="ND/Mrp_TM"/>
</dbReference>
<gene>
    <name evidence="9" type="ORF">ADN01_14185</name>
</gene>
<feature type="transmembrane region" description="Helical" evidence="6">
    <location>
        <begin position="111"/>
        <end position="128"/>
    </location>
</feature>
<feature type="transmembrane region" description="Helical" evidence="6">
    <location>
        <begin position="34"/>
        <end position="53"/>
    </location>
</feature>
<keyword evidence="3 6" id="KW-1133">Transmembrane helix</keyword>
<dbReference type="AlphaFoldDB" id="A0A0P6XW49"/>
<feature type="transmembrane region" description="Helical" evidence="6">
    <location>
        <begin position="295"/>
        <end position="313"/>
    </location>
</feature>